<gene>
    <name evidence="2" type="ORF">BS50DRAFT_530095</name>
</gene>
<feature type="region of interest" description="Disordered" evidence="1">
    <location>
        <begin position="39"/>
        <end position="75"/>
    </location>
</feature>
<protein>
    <submittedName>
        <fullName evidence="2">Uncharacterized protein</fullName>
    </submittedName>
</protein>
<keyword evidence="3" id="KW-1185">Reference proteome</keyword>
<dbReference type="Proteomes" id="UP000240883">
    <property type="component" value="Unassembled WGS sequence"/>
</dbReference>
<evidence type="ECO:0000313" key="3">
    <source>
        <dbReference type="Proteomes" id="UP000240883"/>
    </source>
</evidence>
<dbReference type="AlphaFoldDB" id="A0A2T2NFF9"/>
<name>A0A2T2NFF9_CORCC</name>
<organism evidence="2 3">
    <name type="scientific">Corynespora cassiicola Philippines</name>
    <dbReference type="NCBI Taxonomy" id="1448308"/>
    <lineage>
        <taxon>Eukaryota</taxon>
        <taxon>Fungi</taxon>
        <taxon>Dikarya</taxon>
        <taxon>Ascomycota</taxon>
        <taxon>Pezizomycotina</taxon>
        <taxon>Dothideomycetes</taxon>
        <taxon>Pleosporomycetidae</taxon>
        <taxon>Pleosporales</taxon>
        <taxon>Corynesporascaceae</taxon>
        <taxon>Corynespora</taxon>
    </lineage>
</organism>
<dbReference type="EMBL" id="KZ678139">
    <property type="protein sequence ID" value="PSN63996.1"/>
    <property type="molecule type" value="Genomic_DNA"/>
</dbReference>
<evidence type="ECO:0000313" key="2">
    <source>
        <dbReference type="EMBL" id="PSN63996.1"/>
    </source>
</evidence>
<feature type="compositionally biased region" description="Polar residues" evidence="1">
    <location>
        <begin position="197"/>
        <end position="209"/>
    </location>
</feature>
<dbReference type="STRING" id="1448308.A0A2T2NFF9"/>
<dbReference type="OrthoDB" id="5279705at2759"/>
<proteinExistence type="predicted"/>
<evidence type="ECO:0000256" key="1">
    <source>
        <dbReference type="SAM" id="MobiDB-lite"/>
    </source>
</evidence>
<accession>A0A2T2NFF9</accession>
<sequence>MFLTASYGFPQQHPYMPSRPSPLAERSANAYAHTFSFNMASQLQPQSQENKPTVPQRTHKPNPIVQTRDAATKRRRDMFFRRVQKNRDDKRWEARGEQIQQLDFFSEQKRWQAAKAREASQVPDDVIDEEAFGLGTSMDQSHNGPSPDEFNEADYILAQEEQELQQLVASMEDSTSQHYGSDDEDYDQLFREFADTSDFSHQQQHTSENFVDADAMDMS</sequence>
<feature type="region of interest" description="Disordered" evidence="1">
    <location>
        <begin position="197"/>
        <end position="219"/>
    </location>
</feature>
<reference evidence="2 3" key="1">
    <citation type="journal article" date="2018" name="Front. Microbiol.">
        <title>Genome-Wide Analysis of Corynespora cassiicola Leaf Fall Disease Putative Effectors.</title>
        <authorList>
            <person name="Lopez D."/>
            <person name="Ribeiro S."/>
            <person name="Label P."/>
            <person name="Fumanal B."/>
            <person name="Venisse J.S."/>
            <person name="Kohler A."/>
            <person name="de Oliveira R.R."/>
            <person name="Labutti K."/>
            <person name="Lipzen A."/>
            <person name="Lail K."/>
            <person name="Bauer D."/>
            <person name="Ohm R.A."/>
            <person name="Barry K.W."/>
            <person name="Spatafora J."/>
            <person name="Grigoriev I.V."/>
            <person name="Martin F.M."/>
            <person name="Pujade-Renaud V."/>
        </authorList>
    </citation>
    <scope>NUCLEOTIDE SEQUENCE [LARGE SCALE GENOMIC DNA]</scope>
    <source>
        <strain evidence="2 3">Philippines</strain>
    </source>
</reference>
<feature type="compositionally biased region" description="Polar residues" evidence="1">
    <location>
        <begin position="39"/>
        <end position="56"/>
    </location>
</feature>